<proteinExistence type="inferred from homology"/>
<dbReference type="PROSITE" id="PS01296">
    <property type="entry name" value="RSMI"/>
    <property type="match status" value="1"/>
</dbReference>
<dbReference type="Gene3D" id="3.30.950.10">
    <property type="entry name" value="Methyltransferase, Cobalt-precorrin-4 Transmethylase, Domain 2"/>
    <property type="match status" value="1"/>
</dbReference>
<organism evidence="8 9">
    <name type="scientific">Pontibacillus chungwhensis</name>
    <dbReference type="NCBI Taxonomy" id="265426"/>
    <lineage>
        <taxon>Bacteria</taxon>
        <taxon>Bacillati</taxon>
        <taxon>Bacillota</taxon>
        <taxon>Bacilli</taxon>
        <taxon>Bacillales</taxon>
        <taxon>Bacillaceae</taxon>
        <taxon>Pontibacillus</taxon>
    </lineage>
</organism>
<dbReference type="NCBIfam" id="TIGR00096">
    <property type="entry name" value="16S rRNA (cytidine(1402)-2'-O)-methyltransferase"/>
    <property type="match status" value="1"/>
</dbReference>
<dbReference type="PIRSF" id="PIRSF005917">
    <property type="entry name" value="MTase_YraL"/>
    <property type="match status" value="1"/>
</dbReference>
<keyword evidence="3 6" id="KW-0489">Methyltransferase</keyword>
<dbReference type="GO" id="GO:0032259">
    <property type="term" value="P:methylation"/>
    <property type="evidence" value="ECO:0007669"/>
    <property type="project" value="UniProtKB-KW"/>
</dbReference>
<dbReference type="InterPro" id="IPR000878">
    <property type="entry name" value="4pyrrol_Mease"/>
</dbReference>
<dbReference type="CDD" id="cd11648">
    <property type="entry name" value="RsmI"/>
    <property type="match status" value="1"/>
</dbReference>
<protein>
    <recommendedName>
        <fullName evidence="6">Ribosomal RNA small subunit methyltransferase I</fullName>
        <ecNumber evidence="6">2.1.1.198</ecNumber>
    </recommendedName>
    <alternativeName>
        <fullName evidence="6">16S rRNA 2'-O-ribose C1402 methyltransferase</fullName>
    </alternativeName>
    <alternativeName>
        <fullName evidence="6">rRNA (cytidine-2'-O-)-methyltransferase RsmI</fullName>
    </alternativeName>
</protein>
<dbReference type="EMBL" id="CP126446">
    <property type="protein sequence ID" value="WIF98186.1"/>
    <property type="molecule type" value="Genomic_DNA"/>
</dbReference>
<comment type="subcellular location">
    <subcellularLocation>
        <location evidence="6">Cytoplasm</location>
    </subcellularLocation>
</comment>
<evidence type="ECO:0000256" key="5">
    <source>
        <dbReference type="ARBA" id="ARBA00022691"/>
    </source>
</evidence>
<dbReference type="Proteomes" id="UP001236652">
    <property type="component" value="Chromosome"/>
</dbReference>
<dbReference type="PANTHER" id="PTHR46111:SF1">
    <property type="entry name" value="RIBOSOMAL RNA SMALL SUBUNIT METHYLTRANSFERASE I"/>
    <property type="match status" value="1"/>
</dbReference>
<comment type="function">
    <text evidence="6">Catalyzes the 2'-O-methylation of the ribose of cytidine 1402 (C1402) in 16S rRNA.</text>
</comment>
<comment type="similarity">
    <text evidence="6">Belongs to the methyltransferase superfamily. RsmI family.</text>
</comment>
<name>A0ABY8V2T9_9BACI</name>
<evidence type="ECO:0000256" key="6">
    <source>
        <dbReference type="HAMAP-Rule" id="MF_01877"/>
    </source>
</evidence>
<keyword evidence="2 6" id="KW-0698">rRNA processing</keyword>
<evidence type="ECO:0000256" key="2">
    <source>
        <dbReference type="ARBA" id="ARBA00022552"/>
    </source>
</evidence>
<dbReference type="PANTHER" id="PTHR46111">
    <property type="entry name" value="RIBOSOMAL RNA SMALL SUBUNIT METHYLTRANSFERASE I"/>
    <property type="match status" value="1"/>
</dbReference>
<feature type="domain" description="Tetrapyrrole methylase" evidence="7">
    <location>
        <begin position="17"/>
        <end position="215"/>
    </location>
</feature>
<keyword evidence="4 6" id="KW-0808">Transferase</keyword>
<evidence type="ECO:0000313" key="8">
    <source>
        <dbReference type="EMBL" id="WIF98186.1"/>
    </source>
</evidence>
<accession>A0ABY8V2T9</accession>
<evidence type="ECO:0000256" key="4">
    <source>
        <dbReference type="ARBA" id="ARBA00022679"/>
    </source>
</evidence>
<dbReference type="InterPro" id="IPR014776">
    <property type="entry name" value="4pyrrole_Mease_sub2"/>
</dbReference>
<dbReference type="InterPro" id="IPR035996">
    <property type="entry name" value="4pyrrol_Methylase_sf"/>
</dbReference>
<dbReference type="InterPro" id="IPR018063">
    <property type="entry name" value="SAM_MeTrfase_RsmI_CS"/>
</dbReference>
<dbReference type="InterPro" id="IPR014777">
    <property type="entry name" value="4pyrrole_Mease_sub1"/>
</dbReference>
<keyword evidence="1 6" id="KW-0963">Cytoplasm</keyword>
<gene>
    <name evidence="6 8" type="primary">rsmI</name>
    <name evidence="8" type="ORF">QNI29_00275</name>
</gene>
<reference evidence="8 9" key="1">
    <citation type="submission" date="2023-05" db="EMBL/GenBank/DDBJ databases">
        <title>Comparative genomics reveals the evidence of polycyclic aromatic hydrocarbons degradation in moderately halophilic genus Pontibacillus.</title>
        <authorList>
            <person name="Yang H."/>
            <person name="Qian Z."/>
        </authorList>
    </citation>
    <scope>NUCLEOTIDE SEQUENCE [LARGE SCALE GENOMIC DNA]</scope>
    <source>
        <strain evidence="9">HN14</strain>
    </source>
</reference>
<comment type="catalytic activity">
    <reaction evidence="6">
        <text>cytidine(1402) in 16S rRNA + S-adenosyl-L-methionine = 2'-O-methylcytidine(1402) in 16S rRNA + S-adenosyl-L-homocysteine + H(+)</text>
        <dbReference type="Rhea" id="RHEA:42924"/>
        <dbReference type="Rhea" id="RHEA-COMP:10285"/>
        <dbReference type="Rhea" id="RHEA-COMP:10286"/>
        <dbReference type="ChEBI" id="CHEBI:15378"/>
        <dbReference type="ChEBI" id="CHEBI:57856"/>
        <dbReference type="ChEBI" id="CHEBI:59789"/>
        <dbReference type="ChEBI" id="CHEBI:74495"/>
        <dbReference type="ChEBI" id="CHEBI:82748"/>
        <dbReference type="EC" id="2.1.1.198"/>
    </reaction>
</comment>
<dbReference type="GO" id="GO:0008168">
    <property type="term" value="F:methyltransferase activity"/>
    <property type="evidence" value="ECO:0007669"/>
    <property type="project" value="UniProtKB-KW"/>
</dbReference>
<dbReference type="InterPro" id="IPR008189">
    <property type="entry name" value="rRNA_ssu_MeTfrase_I"/>
</dbReference>
<dbReference type="EC" id="2.1.1.198" evidence="6"/>
<keyword evidence="9" id="KW-1185">Reference proteome</keyword>
<dbReference type="SUPFAM" id="SSF53790">
    <property type="entry name" value="Tetrapyrrole methylase"/>
    <property type="match status" value="1"/>
</dbReference>
<dbReference type="RefSeq" id="WP_231419865.1">
    <property type="nucleotide sequence ID" value="NZ_CP126446.1"/>
</dbReference>
<dbReference type="Gene3D" id="3.40.1010.10">
    <property type="entry name" value="Cobalt-precorrin-4 Transmethylase, Domain 1"/>
    <property type="match status" value="1"/>
</dbReference>
<keyword evidence="5 6" id="KW-0949">S-adenosyl-L-methionine</keyword>
<sequence length="290" mass="33087">MKTQKSFQNPEDQQGELYIVPTPIGNLEDITYRALRILGEVDEIAAEDTRQTKKLLTHFDLHTPLTSYHEHNKFNREAHLLEALQNGKKIAIVSDAGMPGVSDPGFEIVKRAIEEDISVIVLPGANAALCALVGSGLDTTRFSFYGFLPRKKKDRKEELERLSKSAQTLVFYESPHRLKEMLKALHEGFGDRQVVLARELTKKYEEYIRGTASEVLDWAQSEQVRGEFCIIVEGSTGEEEDSETNWWDNLSLEEHVERYIEEGKSSKDSIKQVALDRKISKRDVYQAYHT</sequence>
<evidence type="ECO:0000256" key="3">
    <source>
        <dbReference type="ARBA" id="ARBA00022603"/>
    </source>
</evidence>
<evidence type="ECO:0000313" key="9">
    <source>
        <dbReference type="Proteomes" id="UP001236652"/>
    </source>
</evidence>
<dbReference type="HAMAP" id="MF_01877">
    <property type="entry name" value="16SrRNA_methyltr_I"/>
    <property type="match status" value="1"/>
</dbReference>
<dbReference type="Pfam" id="PF00590">
    <property type="entry name" value="TP_methylase"/>
    <property type="match status" value="1"/>
</dbReference>
<evidence type="ECO:0000256" key="1">
    <source>
        <dbReference type="ARBA" id="ARBA00022490"/>
    </source>
</evidence>
<evidence type="ECO:0000259" key="7">
    <source>
        <dbReference type="Pfam" id="PF00590"/>
    </source>
</evidence>